<dbReference type="EMBL" id="AOLY01000039">
    <property type="protein sequence ID" value="EMA29107.1"/>
    <property type="molecule type" value="Genomic_DNA"/>
</dbReference>
<dbReference type="AlphaFoldDB" id="M0L689"/>
<keyword evidence="2" id="KW-1185">Reference proteome</keyword>
<evidence type="ECO:0000313" key="1">
    <source>
        <dbReference type="EMBL" id="EMA29107.1"/>
    </source>
</evidence>
<organism evidence="1 2">
    <name type="scientific">Haloarcula japonica (strain ATCC 49778 / DSM 6131 / JCM 7785 / NBRC 101032 / NCIMB 13157 / TR-1)</name>
    <dbReference type="NCBI Taxonomy" id="1227453"/>
    <lineage>
        <taxon>Archaea</taxon>
        <taxon>Methanobacteriati</taxon>
        <taxon>Methanobacteriota</taxon>
        <taxon>Stenosarchaea group</taxon>
        <taxon>Halobacteria</taxon>
        <taxon>Halobacteriales</taxon>
        <taxon>Haloarculaceae</taxon>
        <taxon>Haloarcula</taxon>
    </lineage>
</organism>
<evidence type="ECO:0000313" key="2">
    <source>
        <dbReference type="Proteomes" id="UP000011524"/>
    </source>
</evidence>
<comment type="caution">
    <text evidence="1">The sequence shown here is derived from an EMBL/GenBank/DDBJ whole genome shotgun (WGS) entry which is preliminary data.</text>
</comment>
<gene>
    <name evidence="1" type="ORF">C444_17123</name>
</gene>
<reference evidence="1 2" key="1">
    <citation type="journal article" date="2014" name="PLoS Genet.">
        <title>Phylogenetically driven sequencing of extremely halophilic archaea reveals strategies for static and dynamic osmo-response.</title>
        <authorList>
            <person name="Becker E.A."/>
            <person name="Seitzer P.M."/>
            <person name="Tritt A."/>
            <person name="Larsen D."/>
            <person name="Krusor M."/>
            <person name="Yao A.I."/>
            <person name="Wu D."/>
            <person name="Madern D."/>
            <person name="Eisen J.A."/>
            <person name="Darling A.E."/>
            <person name="Facciotti M.T."/>
        </authorList>
    </citation>
    <scope>NUCLEOTIDE SEQUENCE [LARGE SCALE GENOMIC DNA]</scope>
    <source>
        <strain evidence="2">ATCC 49778 / DSM 6131 / JCM 7785 / NBRC 101032 / NCIMB 13157 / TR-1</strain>
    </source>
</reference>
<proteinExistence type="predicted"/>
<protein>
    <submittedName>
        <fullName evidence="1">Uncharacterized protein</fullName>
    </submittedName>
</protein>
<dbReference type="Proteomes" id="UP000011524">
    <property type="component" value="Unassembled WGS sequence"/>
</dbReference>
<name>M0L689_HALJT</name>
<accession>M0L689</accession>
<sequence length="118" mass="13645">MDVVFWNTKYGSSNCWEIAVRIKPDIRPITDCDEIQVLYFSCSCPATISFTVPELGRLVEYKPTWIHSFALPIVLKDLRHNSFCSFLRQVWLSTIIFLNIFQRVALKDDVVFPAENVG</sequence>